<organism evidence="2 3">
    <name type="scientific">Albula glossodonta</name>
    <name type="common">roundjaw bonefish</name>
    <dbReference type="NCBI Taxonomy" id="121402"/>
    <lineage>
        <taxon>Eukaryota</taxon>
        <taxon>Metazoa</taxon>
        <taxon>Chordata</taxon>
        <taxon>Craniata</taxon>
        <taxon>Vertebrata</taxon>
        <taxon>Euteleostomi</taxon>
        <taxon>Actinopterygii</taxon>
        <taxon>Neopterygii</taxon>
        <taxon>Teleostei</taxon>
        <taxon>Albuliformes</taxon>
        <taxon>Albulidae</taxon>
        <taxon>Albula</taxon>
    </lineage>
</organism>
<evidence type="ECO:0000259" key="1">
    <source>
        <dbReference type="PROSITE" id="PS50041"/>
    </source>
</evidence>
<dbReference type="Pfam" id="PF00059">
    <property type="entry name" value="Lectin_C"/>
    <property type="match status" value="1"/>
</dbReference>
<dbReference type="SMART" id="SM00034">
    <property type="entry name" value="CLECT"/>
    <property type="match status" value="1"/>
</dbReference>
<reference evidence="2" key="1">
    <citation type="thesis" date="2021" institute="BYU ScholarsArchive" country="Provo, UT, USA">
        <title>Applications of and Algorithms for Genome Assembly and Genomic Analyses with an Emphasis on Marine Teleosts.</title>
        <authorList>
            <person name="Pickett B.D."/>
        </authorList>
    </citation>
    <scope>NUCLEOTIDE SEQUENCE</scope>
    <source>
        <strain evidence="2">HI-2016</strain>
    </source>
</reference>
<sequence>MDCPRGWDIFGSRCFKFVQTFRSWIAAEQYCLRFEGNLASVHSADEYNFLQQIILRYTNELPPTWIGGYDAVQEGVWLWSDGSKFDFSSWNAGEPNNFLGNEHCIQMNFP</sequence>
<dbReference type="AlphaFoldDB" id="A0A8T2PCC1"/>
<name>A0A8T2PCC1_9TELE</name>
<feature type="domain" description="C-type lectin" evidence="1">
    <location>
        <begin position="10"/>
        <end position="110"/>
    </location>
</feature>
<keyword evidence="3" id="KW-1185">Reference proteome</keyword>
<accession>A0A8T2PCC1</accession>
<dbReference type="PROSITE" id="PS50041">
    <property type="entry name" value="C_TYPE_LECTIN_2"/>
    <property type="match status" value="1"/>
</dbReference>
<dbReference type="OrthoDB" id="7357196at2759"/>
<comment type="caution">
    <text evidence="2">The sequence shown here is derived from an EMBL/GenBank/DDBJ whole genome shotgun (WGS) entry which is preliminary data.</text>
</comment>
<dbReference type="InterPro" id="IPR050111">
    <property type="entry name" value="C-type_lectin/snaclec_domain"/>
</dbReference>
<feature type="non-terminal residue" evidence="2">
    <location>
        <position position="110"/>
    </location>
</feature>
<dbReference type="InterPro" id="IPR001304">
    <property type="entry name" value="C-type_lectin-like"/>
</dbReference>
<proteinExistence type="predicted"/>
<dbReference type="InterPro" id="IPR016187">
    <property type="entry name" value="CTDL_fold"/>
</dbReference>
<dbReference type="SUPFAM" id="SSF56436">
    <property type="entry name" value="C-type lectin-like"/>
    <property type="match status" value="1"/>
</dbReference>
<protein>
    <recommendedName>
        <fullName evidence="1">C-type lectin domain-containing protein</fullName>
    </recommendedName>
</protein>
<evidence type="ECO:0000313" key="3">
    <source>
        <dbReference type="Proteomes" id="UP000824540"/>
    </source>
</evidence>
<dbReference type="Proteomes" id="UP000824540">
    <property type="component" value="Unassembled WGS sequence"/>
</dbReference>
<dbReference type="EMBL" id="JAFBMS010000014">
    <property type="protein sequence ID" value="KAG9347148.1"/>
    <property type="molecule type" value="Genomic_DNA"/>
</dbReference>
<dbReference type="InterPro" id="IPR016186">
    <property type="entry name" value="C-type_lectin-like/link_sf"/>
</dbReference>
<dbReference type="PANTHER" id="PTHR22803">
    <property type="entry name" value="MANNOSE, PHOSPHOLIPASE, LECTIN RECEPTOR RELATED"/>
    <property type="match status" value="1"/>
</dbReference>
<evidence type="ECO:0000313" key="2">
    <source>
        <dbReference type="EMBL" id="KAG9347148.1"/>
    </source>
</evidence>
<dbReference type="Gene3D" id="3.10.100.10">
    <property type="entry name" value="Mannose-Binding Protein A, subunit A"/>
    <property type="match status" value="1"/>
</dbReference>
<gene>
    <name evidence="2" type="ORF">JZ751_006075</name>
</gene>